<dbReference type="SUPFAM" id="SSF53448">
    <property type="entry name" value="Nucleotide-diphospho-sugar transferases"/>
    <property type="match status" value="1"/>
</dbReference>
<dbReference type="Gene3D" id="3.90.550.10">
    <property type="entry name" value="Spore Coat Polysaccharide Biosynthesis Protein SpsA, Chain A"/>
    <property type="match status" value="1"/>
</dbReference>
<dbReference type="PANTHER" id="PTHR10859">
    <property type="entry name" value="GLYCOSYL TRANSFERASE"/>
    <property type="match status" value="1"/>
</dbReference>
<proteinExistence type="predicted"/>
<dbReference type="PANTHER" id="PTHR10859:SF91">
    <property type="entry name" value="DOLICHYL-PHOSPHATE BETA-GLUCOSYLTRANSFERASE"/>
    <property type="match status" value="1"/>
</dbReference>
<protein>
    <submittedName>
        <fullName evidence="2">Unannotated protein</fullName>
    </submittedName>
</protein>
<dbReference type="InterPro" id="IPR029044">
    <property type="entry name" value="Nucleotide-diphossugar_trans"/>
</dbReference>
<dbReference type="EMBL" id="CAEZUO010000134">
    <property type="protein sequence ID" value="CAB4619220.1"/>
    <property type="molecule type" value="Genomic_DNA"/>
</dbReference>
<sequence length="247" mass="27141">MFNEARALPATLEELTRRFDGTETEIFLVDDGSTDDSAGLAEHLVKDHPQFEVVRLPKNMGKGAALRAGIARTSAARVLFMDADLSTSLGEIDMILSELDDYDIVIGSRSIPGSVVKRSNPLRTAMGRTFNRLMRWSTGLPVHDSQCGFKAFRGDVARLLFSLSTCDRFAFDPEVLRLGVALGYSVKEVPVTWVASDHSAVRPFRDSIQTAVDLLPIRARTRSKRIRDLASRSGLPLPTPAATSLDH</sequence>
<evidence type="ECO:0000313" key="2">
    <source>
        <dbReference type="EMBL" id="CAB4619220.1"/>
    </source>
</evidence>
<dbReference type="GO" id="GO:0005789">
    <property type="term" value="C:endoplasmic reticulum membrane"/>
    <property type="evidence" value="ECO:0007669"/>
    <property type="project" value="TreeGrafter"/>
</dbReference>
<organism evidence="2">
    <name type="scientific">freshwater metagenome</name>
    <dbReference type="NCBI Taxonomy" id="449393"/>
    <lineage>
        <taxon>unclassified sequences</taxon>
        <taxon>metagenomes</taxon>
        <taxon>ecological metagenomes</taxon>
    </lineage>
</organism>
<evidence type="ECO:0000259" key="1">
    <source>
        <dbReference type="Pfam" id="PF00535"/>
    </source>
</evidence>
<accession>A0A6J6I124</accession>
<dbReference type="InterPro" id="IPR001173">
    <property type="entry name" value="Glyco_trans_2-like"/>
</dbReference>
<reference evidence="2" key="1">
    <citation type="submission" date="2020-05" db="EMBL/GenBank/DDBJ databases">
        <authorList>
            <person name="Chiriac C."/>
            <person name="Salcher M."/>
            <person name="Ghai R."/>
            <person name="Kavagutti S V."/>
        </authorList>
    </citation>
    <scope>NUCLEOTIDE SEQUENCE</scope>
</reference>
<dbReference type="GO" id="GO:0006487">
    <property type="term" value="P:protein N-linked glycosylation"/>
    <property type="evidence" value="ECO:0007669"/>
    <property type="project" value="TreeGrafter"/>
</dbReference>
<dbReference type="Pfam" id="PF00535">
    <property type="entry name" value="Glycos_transf_2"/>
    <property type="match status" value="1"/>
</dbReference>
<dbReference type="AlphaFoldDB" id="A0A6J6I124"/>
<name>A0A6J6I124_9ZZZZ</name>
<gene>
    <name evidence="2" type="ORF">UFOPK1827_01847</name>
</gene>
<feature type="domain" description="Glycosyltransferase 2-like" evidence="1">
    <location>
        <begin position="2"/>
        <end position="156"/>
    </location>
</feature>